<evidence type="ECO:0000313" key="12">
    <source>
        <dbReference type="Proteomes" id="UP001150941"/>
    </source>
</evidence>
<name>A0A9W9P614_9EURO</name>
<proteinExistence type="inferred from homology"/>
<comment type="subcellular location">
    <subcellularLocation>
        <location evidence="1 10">Nucleus</location>
    </subcellularLocation>
</comment>
<sequence>MLPPAVASPESLHNWSVFVKQCFKHRLGVDEFRKLSKRMFIRNPIKGDYVIDQLLEVRASYNFPWDPLLPAYADCLCKSGHAKTSTTLSRVLSQSTIKGVDENRKNKYPTLMTDIKVINDAILSISAGIIPKSLLETAELYDAAIEWLNSLVAWHTNILHQPAQNGALLNSSDAVTLIESAGIFLAALSGSPKGLEWLTEDIHKGLKVKLGRALTAYLPLCLEISLPLRHRLDAIQKDFNLFGQIPSKGLDHSTIEGMNVNALQFEASVMDSPMINTRAGLYVYLNSMLVGRPLVDDLTLINYLNNRYEGHNETIIMELITAAFDVLSNGVYRSESNRTMFLFRSFLVNKLPAFFAALTATSMVPLNVEMCVSQALSRLDPNAFPSFSQMFSMQGNSILSDARQEFLFACASHRLIPESSIERLLGENPMQTLPVGGPYQKDDLVMQIHNNPGRADQLIGEIESMEGNAGAIVGAITEVMFGLCNSRETITLKNICNALSRRPQALDVILLFRTTKQILQPLCALLDSWRWDEEQGENQPVYDEFGSVLLLVLAFKYRYDLSPSDLGISNNDSFVLKLLDHGSCSQKLVELSEKQNKDLGVWIAALFNSEGLGEETMSACSPQEFYMLVATLFDQSLGACESGRLDFETLKGGFEYLLEPFLLPSLVVALTWLGNHIWESETDPTIGLKTLQSLIKPSSISGEAQAIHQTVLSITARPLEERLKDVRTRNQTRSDIKPALDALDPYLSFRRVGSCVRSELEAWSTQKVNGLPGSIRDTLQALVLWSTNSEIHMAPSSYSHRQILAGIRLLGSTRVACALIDEVKQQTETGNGDLALDIAASMMCAPMPESFAVDQNICHPVDSNKESLPRCSVLTLRDALAIQHENVPKLSERDPLRAAAVVRLWRRVSLLAAPPSQVSNIDVSNIMQNMDYGVDSQGRMDLDTSAANVGDSGVGNDDHDNINQMLDNAAAAAAAGMDNSMDAGMGLGQDMDLGADPTGLDAIDDVLNAADMAVGNPEFLDLDMEGMF</sequence>
<evidence type="ECO:0000256" key="1">
    <source>
        <dbReference type="ARBA" id="ARBA00004123"/>
    </source>
</evidence>
<keyword evidence="12" id="KW-1185">Reference proteome</keyword>
<reference evidence="11" key="1">
    <citation type="submission" date="2022-11" db="EMBL/GenBank/DDBJ databases">
        <authorList>
            <person name="Petersen C."/>
        </authorList>
    </citation>
    <scope>NUCLEOTIDE SEQUENCE</scope>
    <source>
        <strain evidence="11">IBT 19713</strain>
    </source>
</reference>
<dbReference type="GO" id="GO:0006357">
    <property type="term" value="P:regulation of transcription by RNA polymerase II"/>
    <property type="evidence" value="ECO:0007669"/>
    <property type="project" value="InterPro"/>
</dbReference>
<comment type="similarity">
    <text evidence="2 10">Belongs to the Mediator complex subunit 5 family.</text>
</comment>
<comment type="function">
    <text evidence="8 10">Component of the Mediator complex, a coactivator involved in the regulated transcription of nearly all RNA polymerase II-dependent genes. Mediator functions as a bridge to convey information from gene-specific regulatory proteins to the basal RNA polymerase II transcription machinery. Mediator is recruited to promoters by direct interactions with regulatory proteins and serves as a scaffold for the assembly of a functional preinitiation complex with RNA polymerase II and the general transcription factors.</text>
</comment>
<reference evidence="11" key="2">
    <citation type="journal article" date="2023" name="IMA Fungus">
        <title>Comparative genomic study of the Penicillium genus elucidates a diverse pangenome and 15 lateral gene transfer events.</title>
        <authorList>
            <person name="Petersen C."/>
            <person name="Sorensen T."/>
            <person name="Nielsen M.R."/>
            <person name="Sondergaard T.E."/>
            <person name="Sorensen J.L."/>
            <person name="Fitzpatrick D.A."/>
            <person name="Frisvad J.C."/>
            <person name="Nielsen K.L."/>
        </authorList>
    </citation>
    <scope>NUCLEOTIDE SEQUENCE</scope>
    <source>
        <strain evidence="11">IBT 19713</strain>
    </source>
</reference>
<evidence type="ECO:0000256" key="7">
    <source>
        <dbReference type="ARBA" id="ARBA00023242"/>
    </source>
</evidence>
<organism evidence="11 12">
    <name type="scientific">Penicillium chermesinum</name>
    <dbReference type="NCBI Taxonomy" id="63820"/>
    <lineage>
        <taxon>Eukaryota</taxon>
        <taxon>Fungi</taxon>
        <taxon>Dikarya</taxon>
        <taxon>Ascomycota</taxon>
        <taxon>Pezizomycotina</taxon>
        <taxon>Eurotiomycetes</taxon>
        <taxon>Eurotiomycetidae</taxon>
        <taxon>Eurotiales</taxon>
        <taxon>Aspergillaceae</taxon>
        <taxon>Penicillium</taxon>
    </lineage>
</organism>
<evidence type="ECO:0000256" key="10">
    <source>
        <dbReference type="RuleBase" id="RU364142"/>
    </source>
</evidence>
<dbReference type="AlphaFoldDB" id="A0A9W9P614"/>
<protein>
    <recommendedName>
        <fullName evidence="3 10">Mediator of RNA polymerase II transcription subunit 5</fullName>
    </recommendedName>
    <alternativeName>
        <fullName evidence="9 10">Mediator complex subunit 5</fullName>
    </alternativeName>
</protein>
<dbReference type="GO" id="GO:0003712">
    <property type="term" value="F:transcription coregulator activity"/>
    <property type="evidence" value="ECO:0007669"/>
    <property type="project" value="InterPro"/>
</dbReference>
<accession>A0A9W9P614</accession>
<keyword evidence="4 10" id="KW-0805">Transcription regulation</keyword>
<dbReference type="EMBL" id="JAPQKS010000003">
    <property type="protein sequence ID" value="KAJ5238591.1"/>
    <property type="molecule type" value="Genomic_DNA"/>
</dbReference>
<dbReference type="PANTHER" id="PTHR35784:SF1">
    <property type="entry name" value="MEDIATOR OF RNA POLYMERASE II TRANSCRIPTION SUBUNIT 5"/>
    <property type="match status" value="1"/>
</dbReference>
<evidence type="ECO:0000256" key="6">
    <source>
        <dbReference type="ARBA" id="ARBA00023163"/>
    </source>
</evidence>
<dbReference type="GO" id="GO:0016592">
    <property type="term" value="C:mediator complex"/>
    <property type="evidence" value="ECO:0007669"/>
    <property type="project" value="InterPro"/>
</dbReference>
<keyword evidence="7 10" id="KW-0539">Nucleus</keyword>
<evidence type="ECO:0000256" key="9">
    <source>
        <dbReference type="ARBA" id="ARBA00031256"/>
    </source>
</evidence>
<gene>
    <name evidence="10" type="primary">MED5</name>
    <name evidence="11" type="ORF">N7468_003210</name>
</gene>
<evidence type="ECO:0000313" key="11">
    <source>
        <dbReference type="EMBL" id="KAJ5238591.1"/>
    </source>
</evidence>
<keyword evidence="6 10" id="KW-0804">Transcription</keyword>
<comment type="caution">
    <text evidence="11">The sequence shown here is derived from an EMBL/GenBank/DDBJ whole genome shotgun (WGS) entry which is preliminary data.</text>
</comment>
<evidence type="ECO:0000256" key="8">
    <source>
        <dbReference type="ARBA" id="ARBA00025687"/>
    </source>
</evidence>
<evidence type="ECO:0000256" key="2">
    <source>
        <dbReference type="ARBA" id="ARBA00008782"/>
    </source>
</evidence>
<evidence type="ECO:0000256" key="5">
    <source>
        <dbReference type="ARBA" id="ARBA00023159"/>
    </source>
</evidence>
<comment type="subunit">
    <text evidence="10">Component of the Mediator complex.</text>
</comment>
<keyword evidence="5 10" id="KW-0010">Activator</keyword>
<evidence type="ECO:0000256" key="4">
    <source>
        <dbReference type="ARBA" id="ARBA00023015"/>
    </source>
</evidence>
<evidence type="ECO:0000256" key="3">
    <source>
        <dbReference type="ARBA" id="ARBA00020628"/>
    </source>
</evidence>
<dbReference type="Proteomes" id="UP001150941">
    <property type="component" value="Unassembled WGS sequence"/>
</dbReference>
<dbReference type="InterPro" id="IPR014801">
    <property type="entry name" value="Mediator_Med5_fun"/>
</dbReference>
<dbReference type="PANTHER" id="PTHR35784">
    <property type="entry name" value="MEDIATOR OF RNA POLYMERASE II TRANSCRIPTION SUBUNIT 5"/>
    <property type="match status" value="1"/>
</dbReference>
<dbReference type="OrthoDB" id="5322661at2759"/>
<dbReference type="Pfam" id="PF08689">
    <property type="entry name" value="Med5"/>
    <property type="match status" value="1"/>
</dbReference>